<dbReference type="GO" id="GO:0016780">
    <property type="term" value="F:phosphotransferase activity, for other substituted phosphate groups"/>
    <property type="evidence" value="ECO:0007669"/>
    <property type="project" value="TreeGrafter"/>
</dbReference>
<feature type="domain" description="Bacterial sugar transferase" evidence="10">
    <location>
        <begin position="34"/>
        <end position="222"/>
    </location>
</feature>
<evidence type="ECO:0000256" key="1">
    <source>
        <dbReference type="ARBA" id="ARBA00004236"/>
    </source>
</evidence>
<proteinExistence type="inferred from homology"/>
<evidence type="ECO:0000313" key="12">
    <source>
        <dbReference type="Proteomes" id="UP000233742"/>
    </source>
</evidence>
<evidence type="ECO:0000256" key="8">
    <source>
        <dbReference type="ARBA" id="ARBA00023169"/>
    </source>
</evidence>
<organism evidence="11 12">
    <name type="scientific">Paracoccus tegillarcae</name>
    <dbReference type="NCBI Taxonomy" id="1529068"/>
    <lineage>
        <taxon>Bacteria</taxon>
        <taxon>Pseudomonadati</taxon>
        <taxon>Pseudomonadota</taxon>
        <taxon>Alphaproteobacteria</taxon>
        <taxon>Rhodobacterales</taxon>
        <taxon>Paracoccaceae</taxon>
        <taxon>Paracoccus</taxon>
    </lineage>
</organism>
<keyword evidence="7 9" id="KW-0472">Membrane</keyword>
<dbReference type="PANTHER" id="PTHR30576:SF4">
    <property type="entry name" value="UNDECAPRENYL-PHOSPHATE GALACTOSE PHOSPHOTRANSFERASE"/>
    <property type="match status" value="1"/>
</dbReference>
<gene>
    <name evidence="11" type="ORF">CUV01_13675</name>
</gene>
<feature type="transmembrane region" description="Helical" evidence="9">
    <location>
        <begin position="39"/>
        <end position="62"/>
    </location>
</feature>
<keyword evidence="4 11" id="KW-0808">Transferase</keyword>
<keyword evidence="8" id="KW-0270">Exopolysaccharide synthesis</keyword>
<keyword evidence="6 9" id="KW-1133">Transmembrane helix</keyword>
<dbReference type="Pfam" id="PF02397">
    <property type="entry name" value="Bac_transf"/>
    <property type="match status" value="1"/>
</dbReference>
<evidence type="ECO:0000256" key="5">
    <source>
        <dbReference type="ARBA" id="ARBA00022692"/>
    </source>
</evidence>
<sequence length="227" mass="25684">MKYYPDILVASGSSEAVPAAACGPVSGPYSRFFKRPLDIMLVLLALPLLLPIVIGVLVLIVYDGGSPFYTQTRLGKSGRHFRMWKFRSMVANADQQLEAYLASDPAARQEWDSTQKLKQDPRITRIGRFIRKSSLDELPQLWNVLRGDMSIIGPRPMMVEQAVHYPGADYYHMRPGVTGLWQITDRNDSTFAERATFDAEYARTLSLRNDTMILRKTFGVVLRCTGY</sequence>
<dbReference type="Proteomes" id="UP000233742">
    <property type="component" value="Chromosome"/>
</dbReference>
<dbReference type="KEGG" id="paro:CUV01_13675"/>
<evidence type="ECO:0000256" key="2">
    <source>
        <dbReference type="ARBA" id="ARBA00006464"/>
    </source>
</evidence>
<dbReference type="AlphaFoldDB" id="A0A2K9EYA5"/>
<comment type="subcellular location">
    <subcellularLocation>
        <location evidence="1">Cell membrane</location>
    </subcellularLocation>
</comment>
<comment type="similarity">
    <text evidence="2">Belongs to the bacterial sugar transferase family.</text>
</comment>
<evidence type="ECO:0000256" key="6">
    <source>
        <dbReference type="ARBA" id="ARBA00022989"/>
    </source>
</evidence>
<keyword evidence="5 9" id="KW-0812">Transmembrane</keyword>
<name>A0A2K9EYA5_9RHOB</name>
<evidence type="ECO:0000256" key="3">
    <source>
        <dbReference type="ARBA" id="ARBA00022475"/>
    </source>
</evidence>
<dbReference type="GO" id="GO:0000271">
    <property type="term" value="P:polysaccharide biosynthetic process"/>
    <property type="evidence" value="ECO:0007669"/>
    <property type="project" value="UniProtKB-KW"/>
</dbReference>
<accession>A0A2K9EYA5</accession>
<reference evidence="11 12" key="1">
    <citation type="submission" date="2017-12" db="EMBL/GenBank/DDBJ databases">
        <authorList>
            <person name="Hurst M.R.H."/>
        </authorList>
    </citation>
    <scope>NUCLEOTIDE SEQUENCE [LARGE SCALE GENOMIC DNA]</scope>
    <source>
        <strain evidence="11 12">BM15</strain>
    </source>
</reference>
<evidence type="ECO:0000259" key="10">
    <source>
        <dbReference type="Pfam" id="PF02397"/>
    </source>
</evidence>
<evidence type="ECO:0000313" key="11">
    <source>
        <dbReference type="EMBL" id="AUH34294.1"/>
    </source>
</evidence>
<dbReference type="GO" id="GO:0005886">
    <property type="term" value="C:plasma membrane"/>
    <property type="evidence" value="ECO:0007669"/>
    <property type="project" value="UniProtKB-SubCell"/>
</dbReference>
<dbReference type="InterPro" id="IPR003362">
    <property type="entry name" value="Bact_transf"/>
</dbReference>
<dbReference type="RefSeq" id="WP_101460956.1">
    <property type="nucleotide sequence ID" value="NZ_CP025408.1"/>
</dbReference>
<evidence type="ECO:0000256" key="7">
    <source>
        <dbReference type="ARBA" id="ARBA00023136"/>
    </source>
</evidence>
<dbReference type="PANTHER" id="PTHR30576">
    <property type="entry name" value="COLANIC BIOSYNTHESIS UDP-GLUCOSE LIPID CARRIER TRANSFERASE"/>
    <property type="match status" value="1"/>
</dbReference>
<evidence type="ECO:0000256" key="9">
    <source>
        <dbReference type="SAM" id="Phobius"/>
    </source>
</evidence>
<dbReference type="EMBL" id="CP025408">
    <property type="protein sequence ID" value="AUH34294.1"/>
    <property type="molecule type" value="Genomic_DNA"/>
</dbReference>
<dbReference type="OrthoDB" id="9808602at2"/>
<protein>
    <submittedName>
        <fullName evidence="11">Sugar transferase</fullName>
    </submittedName>
</protein>
<keyword evidence="12" id="KW-1185">Reference proteome</keyword>
<keyword evidence="3" id="KW-1003">Cell membrane</keyword>
<evidence type="ECO:0000256" key="4">
    <source>
        <dbReference type="ARBA" id="ARBA00022679"/>
    </source>
</evidence>